<dbReference type="InterPro" id="IPR014825">
    <property type="entry name" value="DNA_alkylation"/>
</dbReference>
<keyword evidence="2" id="KW-1185">Reference proteome</keyword>
<dbReference type="Pfam" id="PF08713">
    <property type="entry name" value="DNA_alkylation"/>
    <property type="match status" value="1"/>
</dbReference>
<dbReference type="AlphaFoldDB" id="A0A5B8L0V4"/>
<dbReference type="Proteomes" id="UP000321389">
    <property type="component" value="Chromosome"/>
</dbReference>
<evidence type="ECO:0000313" key="2">
    <source>
        <dbReference type="Proteomes" id="UP000321389"/>
    </source>
</evidence>
<reference evidence="1" key="1">
    <citation type="submission" date="2020-04" db="EMBL/GenBank/DDBJ databases">
        <title>Nitratireductor sp. nov. isolated from mangrove soil.</title>
        <authorList>
            <person name="Ye Y."/>
        </authorList>
    </citation>
    <scope>NUCLEOTIDE SEQUENCE</scope>
    <source>
        <strain evidence="1">SY7</strain>
    </source>
</reference>
<dbReference type="OrthoDB" id="9797162at2"/>
<dbReference type="SUPFAM" id="SSF48371">
    <property type="entry name" value="ARM repeat"/>
    <property type="match status" value="1"/>
</dbReference>
<dbReference type="KEGG" id="niy:FQ775_14235"/>
<gene>
    <name evidence="1" type="ORF">FQ775_14235</name>
</gene>
<proteinExistence type="predicted"/>
<accession>A0A5B8L0V4</accession>
<organism evidence="1 2">
    <name type="scientific">Nitratireductor mangrovi</name>
    <dbReference type="NCBI Taxonomy" id="2599600"/>
    <lineage>
        <taxon>Bacteria</taxon>
        <taxon>Pseudomonadati</taxon>
        <taxon>Pseudomonadota</taxon>
        <taxon>Alphaproteobacteria</taxon>
        <taxon>Hyphomicrobiales</taxon>
        <taxon>Phyllobacteriaceae</taxon>
        <taxon>Nitratireductor</taxon>
    </lineage>
</organism>
<protein>
    <submittedName>
        <fullName evidence="1">DNA alkylation repair protein</fullName>
    </submittedName>
</protein>
<dbReference type="InterPro" id="IPR016024">
    <property type="entry name" value="ARM-type_fold"/>
</dbReference>
<dbReference type="Gene3D" id="1.25.40.290">
    <property type="entry name" value="ARM repeat domains"/>
    <property type="match status" value="1"/>
</dbReference>
<sequence>MADATSPLLKEIFNDERLRHIAREAAAVCPGFDSEAFLRHAGKDLDGLGIMQRMRQVATSLHATLPGGFAANIDILRELAPRLDHSFAAIALSEYVALYGQEHFELSMQALADLTRHGSSEFAVRPFIARNTARSLAIMRTWAEDDNEHVRRLASEGCRPRLPWSFQLKDLVANPEPVAPILDALKRDPSLYVRKSVANHLNDITKDHPGWVIGKLRNWPLDDPRTAWVAKRALRTLIKNGDPQALELIGAGEAARVTIDGFAVTPASVALGERITIAARVTSAAKDAQRLVADYAIHYVKKKGDTSRKVFKLKEFDLGPGAACELAISQTIRDFTTRTHHPGRHRVELMVNGKVLAEAAFELDCPA</sequence>
<name>A0A5B8L0V4_9HYPH</name>
<dbReference type="RefSeq" id="WP_146300088.1">
    <property type="nucleotide sequence ID" value="NZ_CP042301.2"/>
</dbReference>
<dbReference type="EMBL" id="CP042301">
    <property type="protein sequence ID" value="QDZ01443.1"/>
    <property type="molecule type" value="Genomic_DNA"/>
</dbReference>
<evidence type="ECO:0000313" key="1">
    <source>
        <dbReference type="EMBL" id="QDZ01443.1"/>
    </source>
</evidence>